<dbReference type="AlphaFoldDB" id="A0A2P2EDT4"/>
<name>A0A2P2EDT4_9PROT</name>
<dbReference type="Proteomes" id="UP000245086">
    <property type="component" value="Unassembled WGS sequence"/>
</dbReference>
<sequence>MKNLPNLIAAASLFASFGFIGTVQATVAPMPSHPQIAQPIQGKALRSANQALARDLAQPTSRRILCHASGRQAFSMRTCAALGLLQPQADGEGRSLSIDELKANRALWQSLPMRVRQDLETYDVVEISRQRTNAPQAPVGDSQPVQ</sequence>
<evidence type="ECO:0000313" key="2">
    <source>
        <dbReference type="EMBL" id="GBF59228.1"/>
    </source>
</evidence>
<comment type="caution">
    <text evidence="2">The sequence shown here is derived from an EMBL/GenBank/DDBJ whole genome shotgun (WGS) entry which is preliminary data.</text>
</comment>
<evidence type="ECO:0000313" key="3">
    <source>
        <dbReference type="Proteomes" id="UP000245086"/>
    </source>
</evidence>
<keyword evidence="3" id="KW-1185">Reference proteome</keyword>
<dbReference type="OrthoDB" id="9887003at2"/>
<organism evidence="2 3">
    <name type="scientific">Candidatus Phycosocius bacilliformis</name>
    <dbReference type="NCBI Taxonomy" id="1445552"/>
    <lineage>
        <taxon>Bacteria</taxon>
        <taxon>Pseudomonadati</taxon>
        <taxon>Pseudomonadota</taxon>
        <taxon>Alphaproteobacteria</taxon>
        <taxon>Caulobacterales</taxon>
        <taxon>Caulobacterales incertae sedis</taxon>
        <taxon>Candidatus Phycosocius</taxon>
    </lineage>
</organism>
<feature type="chain" id="PRO_5015202953" evidence="1">
    <location>
        <begin position="26"/>
        <end position="146"/>
    </location>
</feature>
<evidence type="ECO:0000256" key="1">
    <source>
        <dbReference type="SAM" id="SignalP"/>
    </source>
</evidence>
<accession>A0A2P2EDT4</accession>
<keyword evidence="1" id="KW-0732">Signal</keyword>
<feature type="signal peptide" evidence="1">
    <location>
        <begin position="1"/>
        <end position="25"/>
    </location>
</feature>
<gene>
    <name evidence="2" type="ORF">PbB2_02920</name>
</gene>
<proteinExistence type="predicted"/>
<dbReference type="RefSeq" id="WP_108986118.1">
    <property type="nucleotide sequence ID" value="NZ_BFBR01000011.1"/>
</dbReference>
<dbReference type="EMBL" id="BFBR01000011">
    <property type="protein sequence ID" value="GBF59228.1"/>
    <property type="molecule type" value="Genomic_DNA"/>
</dbReference>
<protein>
    <submittedName>
        <fullName evidence="2">Uncharacterized protein</fullName>
    </submittedName>
</protein>
<reference evidence="2 3" key="1">
    <citation type="journal article" date="2018" name="Genome Announc.">
        <title>Draft Genome Sequence of "Candidatus Phycosocius bacilliformis," an Alphaproteobacterial Ectosymbiont of the Hydrocarbon-Producing Green Alga Botryococcus braunii.</title>
        <authorList>
            <person name="Tanabe Y."/>
            <person name="Yamaguchi H."/>
            <person name="Watanabe M.M."/>
        </authorList>
    </citation>
    <scope>NUCLEOTIDE SEQUENCE [LARGE SCALE GENOMIC DNA]</scope>
    <source>
        <strain evidence="2 3">BOTRYCO-2</strain>
    </source>
</reference>